<dbReference type="Proteomes" id="UP000011518">
    <property type="component" value="Unassembled WGS sequence"/>
</dbReference>
<dbReference type="InParanoid" id="L9LB96"/>
<dbReference type="EMBL" id="KB320443">
    <property type="protein sequence ID" value="ELW72173.1"/>
    <property type="molecule type" value="Genomic_DNA"/>
</dbReference>
<keyword evidence="2" id="KW-1185">Reference proteome</keyword>
<name>L9LB96_TUPCH</name>
<sequence length="397" mass="42633">MPCLFIPSSCGSSEAVTTLVLSLLHGSLTPAAVGSTSAGLGACTAGQDPVTPSHLREQCCRGTEGREGVSKVDWQCHQPATVCPTDFLKGWFQKQRPGLVLAVKDIQQLGVNDFCSTRECSFSQMDNYHKVGKHPVLERCRCGSKFFKHMPKKLLDSLGGCFNKLRIAQLCNRTDSAPPKNGGKGDLSCASWRREEPSSLRPVSSLQTLGGVREEGAEGVCLPVFSFQLSLQSSGGHGPVIPAESGAPPSGQAVLLPWNVLSVPTDPWSFGLQAADSQLELEVISTSLPRPAAELVNRLEEEPKKAQLWSPSHKSSYCFMESGQQGSQPQVSVLKQAQEAQDMPVPSALAKGAATQQASTACSWEIIFREQKSKQTADSGVWASRLQLEGQGLRDKS</sequence>
<protein>
    <submittedName>
        <fullName evidence="1">Uncharacterized protein</fullName>
    </submittedName>
</protein>
<gene>
    <name evidence="1" type="ORF">TREES_T100012850</name>
</gene>
<accession>L9LB96</accession>
<proteinExistence type="predicted"/>
<dbReference type="AlphaFoldDB" id="L9LB96"/>
<organism evidence="1 2">
    <name type="scientific">Tupaia chinensis</name>
    <name type="common">Chinese tree shrew</name>
    <name type="synonym">Tupaia belangeri chinensis</name>
    <dbReference type="NCBI Taxonomy" id="246437"/>
    <lineage>
        <taxon>Eukaryota</taxon>
        <taxon>Metazoa</taxon>
        <taxon>Chordata</taxon>
        <taxon>Craniata</taxon>
        <taxon>Vertebrata</taxon>
        <taxon>Euteleostomi</taxon>
        <taxon>Mammalia</taxon>
        <taxon>Eutheria</taxon>
        <taxon>Euarchontoglires</taxon>
        <taxon>Scandentia</taxon>
        <taxon>Tupaiidae</taxon>
        <taxon>Tupaia</taxon>
    </lineage>
</organism>
<reference evidence="2" key="2">
    <citation type="journal article" date="2013" name="Nat. Commun.">
        <title>Genome of the Chinese tree shrew.</title>
        <authorList>
            <person name="Fan Y."/>
            <person name="Huang Z.Y."/>
            <person name="Cao C.C."/>
            <person name="Chen C.S."/>
            <person name="Chen Y.X."/>
            <person name="Fan D.D."/>
            <person name="He J."/>
            <person name="Hou H.L."/>
            <person name="Hu L."/>
            <person name="Hu X.T."/>
            <person name="Jiang X.T."/>
            <person name="Lai R."/>
            <person name="Lang Y.S."/>
            <person name="Liang B."/>
            <person name="Liao S.G."/>
            <person name="Mu D."/>
            <person name="Ma Y.Y."/>
            <person name="Niu Y.Y."/>
            <person name="Sun X.Q."/>
            <person name="Xia J.Q."/>
            <person name="Xiao J."/>
            <person name="Xiong Z.Q."/>
            <person name="Xu L."/>
            <person name="Yang L."/>
            <person name="Zhang Y."/>
            <person name="Zhao W."/>
            <person name="Zhao X.D."/>
            <person name="Zheng Y.T."/>
            <person name="Zhou J.M."/>
            <person name="Zhu Y.B."/>
            <person name="Zhang G.J."/>
            <person name="Wang J."/>
            <person name="Yao Y.G."/>
        </authorList>
    </citation>
    <scope>NUCLEOTIDE SEQUENCE [LARGE SCALE GENOMIC DNA]</scope>
</reference>
<reference evidence="2" key="1">
    <citation type="submission" date="2012-07" db="EMBL/GenBank/DDBJ databases">
        <title>Genome of the Chinese tree shrew, a rising model animal genetically related to primates.</title>
        <authorList>
            <person name="Zhang G."/>
            <person name="Fan Y."/>
            <person name="Yao Y."/>
            <person name="Huang Z."/>
        </authorList>
    </citation>
    <scope>NUCLEOTIDE SEQUENCE [LARGE SCALE GENOMIC DNA]</scope>
</reference>
<evidence type="ECO:0000313" key="1">
    <source>
        <dbReference type="EMBL" id="ELW72173.1"/>
    </source>
</evidence>
<evidence type="ECO:0000313" key="2">
    <source>
        <dbReference type="Proteomes" id="UP000011518"/>
    </source>
</evidence>